<dbReference type="EMBL" id="CP002869">
    <property type="protein sequence ID" value="AEI45518.1"/>
    <property type="molecule type" value="Genomic_DNA"/>
</dbReference>
<dbReference type="Pfam" id="PF11181">
    <property type="entry name" value="YflT"/>
    <property type="match status" value="1"/>
</dbReference>
<protein>
    <submittedName>
        <fullName evidence="3">Uncharacterized protein</fullName>
    </submittedName>
</protein>
<evidence type="ECO:0000259" key="1">
    <source>
        <dbReference type="Pfam" id="PF09557"/>
    </source>
</evidence>
<dbReference type="Proteomes" id="UP000006620">
    <property type="component" value="Chromosome"/>
</dbReference>
<name>F8FIR4_PAEMK</name>
<dbReference type="KEGG" id="pms:KNP414_07006"/>
<evidence type="ECO:0000313" key="4">
    <source>
        <dbReference type="Proteomes" id="UP000006620"/>
    </source>
</evidence>
<accession>F8FIR4</accession>
<feature type="domain" description="General stress protein 17M-like" evidence="2">
    <location>
        <begin position="4"/>
        <end position="74"/>
    </location>
</feature>
<dbReference type="AlphaFoldDB" id="F8FIR4"/>
<dbReference type="NCBIfam" id="TIGR02271">
    <property type="entry name" value="YsnF/AvaK domain"/>
    <property type="match status" value="1"/>
</dbReference>
<proteinExistence type="predicted"/>
<sequence>MSKQIVGVFNTEEEAIRVIDQLKDQGYSADDISVVGKNRGGLDMIEDETGSKAEEGVATGAAAGGMLGGVTGLLAGIGALAIPGVGPVIAAGPIAAALTGAAVGAGAGGIVGGLIGLGIPEDEARDYDAYVQEGKILVLVESDAVRDEHAFGTFRSNNSLNADRYGTDYSYRADKDSALDRAGDAIDRSADRAADAIERGWEKTKDAVGSAADKTADAVDRLDGEVERPYAGNADAANVSVYGQSLDGTATADLSRSNLGAPLNETEAERELRLREERLQVDKERVQSGEVSIRKEVIEEQQTINVPVSREEVYIERRDVTDGRTDNTPLGEDEVIRIPVTEERVEVTKKPVVTGEVAVGKREVTENRQVSDTVKREEAVIDSTGETRVKGDLVDADEELINRNRR</sequence>
<reference evidence="4" key="1">
    <citation type="submission" date="2011-06" db="EMBL/GenBank/DDBJ databases">
        <title>Complete genome sequence of Paenibacillus mucilaginosus KNP414.</title>
        <authorList>
            <person name="Wang J."/>
            <person name="Hu S."/>
            <person name="Hu X."/>
            <person name="Zhang B."/>
            <person name="Dong D."/>
            <person name="Zhang S."/>
            <person name="Zhao K."/>
            <person name="Wu D."/>
        </authorList>
    </citation>
    <scope>NUCLEOTIDE SEQUENCE [LARGE SCALE GENOMIC DNA]</scope>
    <source>
        <strain evidence="4">KNP414</strain>
    </source>
</reference>
<dbReference type="Pfam" id="PF09557">
    <property type="entry name" value="DUF2382"/>
    <property type="match status" value="1"/>
</dbReference>
<dbReference type="InterPro" id="IPR025889">
    <property type="entry name" value="GSP17M-like_dom"/>
</dbReference>
<gene>
    <name evidence="3" type="ordered locus">KNP414_07006</name>
</gene>
<dbReference type="PATRIC" id="fig|1036673.3.peg.6537"/>
<feature type="domain" description="DUF2382" evidence="1">
    <location>
        <begin position="272"/>
        <end position="380"/>
    </location>
</feature>
<dbReference type="RefSeq" id="WP_013920660.1">
    <property type="nucleotide sequence ID" value="NC_015690.1"/>
</dbReference>
<dbReference type="InterPro" id="IPR019060">
    <property type="entry name" value="DUF2382"/>
</dbReference>
<organism evidence="3 4">
    <name type="scientific">Paenibacillus mucilaginosus (strain KNP414)</name>
    <dbReference type="NCBI Taxonomy" id="1036673"/>
    <lineage>
        <taxon>Bacteria</taxon>
        <taxon>Bacillati</taxon>
        <taxon>Bacillota</taxon>
        <taxon>Bacilli</taxon>
        <taxon>Bacillales</taxon>
        <taxon>Paenibacillaceae</taxon>
        <taxon>Paenibacillus</taxon>
    </lineage>
</organism>
<dbReference type="PANTHER" id="PTHR38463">
    <property type="entry name" value="STRESS RESPONSE PROTEIN YSNF"/>
    <property type="match status" value="1"/>
</dbReference>
<dbReference type="HOGENOM" id="CLU_059182_1_0_9"/>
<evidence type="ECO:0000259" key="2">
    <source>
        <dbReference type="Pfam" id="PF11181"/>
    </source>
</evidence>
<reference evidence="3 4" key="2">
    <citation type="journal article" date="2013" name="Genome Announc.">
        <title>Genome Sequence of Growth-Improving Paenibacillus mucilaginosus Strain KNP414.</title>
        <authorList>
            <person name="Lu J.J."/>
            <person name="Wang J.F."/>
            <person name="Hu X.F."/>
        </authorList>
    </citation>
    <scope>NUCLEOTIDE SEQUENCE [LARGE SCALE GENOMIC DNA]</scope>
    <source>
        <strain evidence="3 4">KNP414</strain>
    </source>
</reference>
<evidence type="ECO:0000313" key="3">
    <source>
        <dbReference type="EMBL" id="AEI45518.1"/>
    </source>
</evidence>
<dbReference type="PANTHER" id="PTHR38463:SF1">
    <property type="entry name" value="STRESS RESPONSE PROTEIN YSNF"/>
    <property type="match status" value="1"/>
</dbReference>
<dbReference type="InterPro" id="IPR052967">
    <property type="entry name" value="Stress_Response_Assoc"/>
</dbReference>